<protein>
    <submittedName>
        <fullName evidence="2">Uncharacterized protein</fullName>
    </submittedName>
</protein>
<feature type="region of interest" description="Disordered" evidence="1">
    <location>
        <begin position="1"/>
        <end position="73"/>
    </location>
</feature>
<evidence type="ECO:0000313" key="3">
    <source>
        <dbReference type="Proteomes" id="UP001530315"/>
    </source>
</evidence>
<evidence type="ECO:0000313" key="2">
    <source>
        <dbReference type="EMBL" id="KAL3785007.1"/>
    </source>
</evidence>
<evidence type="ECO:0000256" key="1">
    <source>
        <dbReference type="SAM" id="MobiDB-lite"/>
    </source>
</evidence>
<accession>A0ABD3PAG2</accession>
<proteinExistence type="predicted"/>
<sequence length="221" mass="24535">MGSAFMPLKPGTASPMPLTSGVKHTPRGKPFHPKRTRQGSSLKQMMILDDIDETTPPDNISVSASEASTKGSNHSQPPILDFVGAACFASSWFTSCFPCAILDINDNDNLVIDKLSRESAMNVMYSNNFGDNKKYQDSHREKDSNVIFVRLPEQEKSDIPHNYSIPSVIVEDSDEDEAIDSMSLNDDSDNMPIVIIPSVQKVSPPKKKRFGMKKLFGRKRQ</sequence>
<keyword evidence="3" id="KW-1185">Reference proteome</keyword>
<name>A0ABD3PAG2_9STRA</name>
<organism evidence="2 3">
    <name type="scientific">Stephanodiscus triporus</name>
    <dbReference type="NCBI Taxonomy" id="2934178"/>
    <lineage>
        <taxon>Eukaryota</taxon>
        <taxon>Sar</taxon>
        <taxon>Stramenopiles</taxon>
        <taxon>Ochrophyta</taxon>
        <taxon>Bacillariophyta</taxon>
        <taxon>Coscinodiscophyceae</taxon>
        <taxon>Thalassiosirophycidae</taxon>
        <taxon>Stephanodiscales</taxon>
        <taxon>Stephanodiscaceae</taxon>
        <taxon>Stephanodiscus</taxon>
    </lineage>
</organism>
<dbReference type="EMBL" id="JALLAZ020000909">
    <property type="protein sequence ID" value="KAL3785007.1"/>
    <property type="molecule type" value="Genomic_DNA"/>
</dbReference>
<feature type="compositionally biased region" description="Basic residues" evidence="1">
    <location>
        <begin position="24"/>
        <end position="37"/>
    </location>
</feature>
<gene>
    <name evidence="2" type="ORF">ACHAW5_000329</name>
</gene>
<comment type="caution">
    <text evidence="2">The sequence shown here is derived from an EMBL/GenBank/DDBJ whole genome shotgun (WGS) entry which is preliminary data.</text>
</comment>
<feature type="compositionally biased region" description="Polar residues" evidence="1">
    <location>
        <begin position="56"/>
        <end position="73"/>
    </location>
</feature>
<dbReference type="AlphaFoldDB" id="A0ABD3PAG2"/>
<dbReference type="Proteomes" id="UP001530315">
    <property type="component" value="Unassembled WGS sequence"/>
</dbReference>
<reference evidence="2 3" key="1">
    <citation type="submission" date="2024-10" db="EMBL/GenBank/DDBJ databases">
        <title>Updated reference genomes for cyclostephanoid diatoms.</title>
        <authorList>
            <person name="Roberts W.R."/>
            <person name="Alverson A.J."/>
        </authorList>
    </citation>
    <scope>NUCLEOTIDE SEQUENCE [LARGE SCALE GENOMIC DNA]</scope>
    <source>
        <strain evidence="2 3">AJA276-08</strain>
    </source>
</reference>